<name>A0A0L8V6J4_9BACT</name>
<dbReference type="UniPathway" id="UPA00628"/>
<evidence type="ECO:0000256" key="10">
    <source>
        <dbReference type="ARBA" id="ARBA00022842"/>
    </source>
</evidence>
<dbReference type="GO" id="GO:0008781">
    <property type="term" value="F:N-acylneuraminate cytidylyltransferase activity"/>
    <property type="evidence" value="ECO:0007669"/>
    <property type="project" value="UniProtKB-EC"/>
</dbReference>
<dbReference type="InterPro" id="IPR050793">
    <property type="entry name" value="CMP-NeuNAc_synthase"/>
</dbReference>
<dbReference type="InterPro" id="IPR023214">
    <property type="entry name" value="HAD_sf"/>
</dbReference>
<evidence type="ECO:0000256" key="7">
    <source>
        <dbReference type="ARBA" id="ARBA00012491"/>
    </source>
</evidence>
<protein>
    <recommendedName>
        <fullName evidence="7">N-acylneuraminate cytidylyltransferase</fullName>
        <ecNumber evidence="7">2.7.7.43</ecNumber>
    </recommendedName>
</protein>
<dbReference type="SFLD" id="SFLDS00003">
    <property type="entry name" value="Haloacid_Dehalogenase"/>
    <property type="match status" value="1"/>
</dbReference>
<comment type="catalytic activity">
    <reaction evidence="1">
        <text>an N-acylneuraminate + CTP = a CMP-N-acyl-beta-neuraminate + diphosphate</text>
        <dbReference type="Rhea" id="RHEA:11344"/>
        <dbReference type="ChEBI" id="CHEBI:33019"/>
        <dbReference type="ChEBI" id="CHEBI:37563"/>
        <dbReference type="ChEBI" id="CHEBI:60073"/>
        <dbReference type="ChEBI" id="CHEBI:68671"/>
        <dbReference type="EC" id="2.7.7.43"/>
    </reaction>
</comment>
<comment type="subunit">
    <text evidence="6">Homotetramer.</text>
</comment>
<comment type="similarity">
    <text evidence="5">Belongs to the CMP-NeuNAc synthase family.</text>
</comment>
<comment type="similarity">
    <text evidence="4">Belongs to the KdsC family.</text>
</comment>
<keyword evidence="9" id="KW-0378">Hydrolase</keyword>
<evidence type="ECO:0000313" key="11">
    <source>
        <dbReference type="EMBL" id="KOH43978.1"/>
    </source>
</evidence>
<keyword evidence="11" id="KW-0548">Nucleotidyltransferase</keyword>
<dbReference type="CDD" id="cd01630">
    <property type="entry name" value="HAD_KDO-like"/>
    <property type="match status" value="1"/>
</dbReference>
<sequence>MSVIAFVPVRKGSKSIKGKNIKSLHGKPLVYWVLKALDECVGIDQVILATDGDEIAEVVNDFGFEKVQIYRREPQNASDTASTESVMLEFIENEKLNCDDIFILAQATSPFTKSEHFGEAIAQYRESGVDSLLSVVKQKRFYWNLEGKPLNYDFKCRPRRQDFDGMFMENGAFYISAVGKILASENRLSGTIATYEMPEYTGLELDEEVDWDLAEVLMRKYHKIRRNSDVSDIKLVLSDVDGVLTDAGMYYSEMGDELKKFNTYDGMAFKLFKEKGIKVGIITSEDCQLNRRRADKLKLDYQFHGVRDKLAVVQKLINELGLSLSEVTYIGDDINDIEVLENVGIAACPANARPEVLGVPGIVQLKSSGGEGAIRELYELINQSL</sequence>
<dbReference type="STRING" id="1409788.NC99_31940"/>
<dbReference type="Pfam" id="PF08282">
    <property type="entry name" value="Hydrolase_3"/>
    <property type="match status" value="1"/>
</dbReference>
<keyword evidence="8" id="KW-0479">Metal-binding</keyword>
<dbReference type="InterPro" id="IPR029044">
    <property type="entry name" value="Nucleotide-diphossugar_trans"/>
</dbReference>
<comment type="cofactor">
    <cofactor evidence="2">
        <name>Mg(2+)</name>
        <dbReference type="ChEBI" id="CHEBI:18420"/>
    </cofactor>
</comment>
<dbReference type="InterPro" id="IPR036412">
    <property type="entry name" value="HAD-like_sf"/>
</dbReference>
<dbReference type="Gene3D" id="3.40.50.1000">
    <property type="entry name" value="HAD superfamily/HAD-like"/>
    <property type="match status" value="1"/>
</dbReference>
<evidence type="ECO:0000256" key="2">
    <source>
        <dbReference type="ARBA" id="ARBA00001946"/>
    </source>
</evidence>
<dbReference type="SFLD" id="SFLDG01138">
    <property type="entry name" value="C1.6.2:_Deoxy-d-mannose-octulo"/>
    <property type="match status" value="1"/>
</dbReference>
<dbReference type="InterPro" id="IPR003329">
    <property type="entry name" value="Cytidylyl_trans"/>
</dbReference>
<dbReference type="PANTHER" id="PTHR21485:SF3">
    <property type="entry name" value="N-ACYLNEURAMINATE CYTIDYLYLTRANSFERASE"/>
    <property type="match status" value="1"/>
</dbReference>
<dbReference type="Pfam" id="PF02348">
    <property type="entry name" value="CTP_transf_3"/>
    <property type="match status" value="1"/>
</dbReference>
<dbReference type="CDD" id="cd02513">
    <property type="entry name" value="CMP-NeuAc_Synthase"/>
    <property type="match status" value="1"/>
</dbReference>
<dbReference type="GO" id="GO:0006054">
    <property type="term" value="P:N-acetylneuraminate metabolic process"/>
    <property type="evidence" value="ECO:0007669"/>
    <property type="project" value="UniProtKB-UniPathway"/>
</dbReference>
<keyword evidence="11" id="KW-0808">Transferase</keyword>
<keyword evidence="12" id="KW-1185">Reference proteome</keyword>
<evidence type="ECO:0000256" key="1">
    <source>
        <dbReference type="ARBA" id="ARBA00001862"/>
    </source>
</evidence>
<dbReference type="InterPro" id="IPR010023">
    <property type="entry name" value="KdsC_fam"/>
</dbReference>
<gene>
    <name evidence="11" type="ORF">NC99_31940</name>
</gene>
<evidence type="ECO:0000256" key="8">
    <source>
        <dbReference type="ARBA" id="ARBA00022723"/>
    </source>
</evidence>
<dbReference type="RefSeq" id="WP_053185134.1">
    <property type="nucleotide sequence ID" value="NZ_LGIA01000173.1"/>
</dbReference>
<evidence type="ECO:0000256" key="9">
    <source>
        <dbReference type="ARBA" id="ARBA00022801"/>
    </source>
</evidence>
<reference evidence="12" key="1">
    <citation type="submission" date="2015-07" db="EMBL/GenBank/DDBJ databases">
        <title>Genome sequencing of Sunxiuqinia dokdonensis strain SK.</title>
        <authorList>
            <person name="Ahn S."/>
            <person name="Kim B.-C."/>
        </authorList>
    </citation>
    <scope>NUCLEOTIDE SEQUENCE [LARGE SCALE GENOMIC DNA]</scope>
    <source>
        <strain evidence="12">SK</strain>
    </source>
</reference>
<dbReference type="NCBIfam" id="TIGR01670">
    <property type="entry name" value="KdsC-phosphatas"/>
    <property type="match status" value="1"/>
</dbReference>
<dbReference type="OrthoDB" id="9805604at2"/>
<organism evidence="11 12">
    <name type="scientific">Sunxiuqinia dokdonensis</name>
    <dbReference type="NCBI Taxonomy" id="1409788"/>
    <lineage>
        <taxon>Bacteria</taxon>
        <taxon>Pseudomonadati</taxon>
        <taxon>Bacteroidota</taxon>
        <taxon>Bacteroidia</taxon>
        <taxon>Marinilabiliales</taxon>
        <taxon>Prolixibacteraceae</taxon>
        <taxon>Sunxiuqinia</taxon>
    </lineage>
</organism>
<comment type="pathway">
    <text evidence="3">Amino-sugar metabolism; N-acetylneuraminate metabolism.</text>
</comment>
<dbReference type="GO" id="GO:0016788">
    <property type="term" value="F:hydrolase activity, acting on ester bonds"/>
    <property type="evidence" value="ECO:0007669"/>
    <property type="project" value="InterPro"/>
</dbReference>
<dbReference type="Proteomes" id="UP000036958">
    <property type="component" value="Unassembled WGS sequence"/>
</dbReference>
<evidence type="ECO:0000256" key="4">
    <source>
        <dbReference type="ARBA" id="ARBA00005893"/>
    </source>
</evidence>
<dbReference type="EMBL" id="LGIA01000173">
    <property type="protein sequence ID" value="KOH43978.1"/>
    <property type="molecule type" value="Genomic_DNA"/>
</dbReference>
<evidence type="ECO:0000256" key="3">
    <source>
        <dbReference type="ARBA" id="ARBA00005141"/>
    </source>
</evidence>
<dbReference type="SUPFAM" id="SSF53448">
    <property type="entry name" value="Nucleotide-diphospho-sugar transferases"/>
    <property type="match status" value="1"/>
</dbReference>
<dbReference type="SUPFAM" id="SSF56784">
    <property type="entry name" value="HAD-like"/>
    <property type="match status" value="1"/>
</dbReference>
<evidence type="ECO:0000313" key="12">
    <source>
        <dbReference type="Proteomes" id="UP000036958"/>
    </source>
</evidence>
<comment type="caution">
    <text evidence="11">The sequence shown here is derived from an EMBL/GenBank/DDBJ whole genome shotgun (WGS) entry which is preliminary data.</text>
</comment>
<dbReference type="AlphaFoldDB" id="A0A0L8V6J4"/>
<dbReference type="PATRIC" id="fig|1409788.3.peg.3278"/>
<evidence type="ECO:0000256" key="6">
    <source>
        <dbReference type="ARBA" id="ARBA00011881"/>
    </source>
</evidence>
<accession>A0A0L8V6J4</accession>
<dbReference type="PANTHER" id="PTHR21485">
    <property type="entry name" value="HAD SUPERFAMILY MEMBERS CMAS AND KDSC"/>
    <property type="match status" value="1"/>
</dbReference>
<dbReference type="EC" id="2.7.7.43" evidence="7"/>
<dbReference type="SFLD" id="SFLDG01136">
    <property type="entry name" value="C1.6:_Phosphoserine_Phosphatas"/>
    <property type="match status" value="1"/>
</dbReference>
<keyword evidence="10" id="KW-0460">Magnesium</keyword>
<proteinExistence type="inferred from homology"/>
<dbReference type="Gene3D" id="3.90.550.10">
    <property type="entry name" value="Spore Coat Polysaccharide Biosynthesis Protein SpsA, Chain A"/>
    <property type="match status" value="1"/>
</dbReference>
<evidence type="ECO:0000256" key="5">
    <source>
        <dbReference type="ARBA" id="ARBA00010726"/>
    </source>
</evidence>
<dbReference type="GO" id="GO:0046872">
    <property type="term" value="F:metal ion binding"/>
    <property type="evidence" value="ECO:0007669"/>
    <property type="project" value="UniProtKB-KW"/>
</dbReference>